<evidence type="ECO:0000256" key="3">
    <source>
        <dbReference type="SAM" id="SignalP"/>
    </source>
</evidence>
<feature type="domain" description="TNFR-Cys" evidence="4">
    <location>
        <begin position="1993"/>
        <end position="2033"/>
    </location>
</feature>
<dbReference type="Pfam" id="PF13385">
    <property type="entry name" value="Laminin_G_3"/>
    <property type="match status" value="1"/>
</dbReference>
<keyword evidence="6" id="KW-1185">Reference proteome</keyword>
<feature type="domain" description="TNFR-Cys" evidence="4">
    <location>
        <begin position="599"/>
        <end position="639"/>
    </location>
</feature>
<feature type="signal peptide" evidence="3">
    <location>
        <begin position="1"/>
        <end position="17"/>
    </location>
</feature>
<feature type="transmembrane region" description="Helical" evidence="2">
    <location>
        <begin position="2474"/>
        <end position="2492"/>
    </location>
</feature>
<feature type="transmembrane region" description="Helical" evidence="2">
    <location>
        <begin position="2381"/>
        <end position="2408"/>
    </location>
</feature>
<name>A0AAU9JL54_9CILI</name>
<dbReference type="PROSITE" id="PS00652">
    <property type="entry name" value="TNFR_NGFR_1"/>
    <property type="match status" value="2"/>
</dbReference>
<evidence type="ECO:0000256" key="2">
    <source>
        <dbReference type="SAM" id="Phobius"/>
    </source>
</evidence>
<dbReference type="SUPFAM" id="SSF57184">
    <property type="entry name" value="Growth factor receptor domain"/>
    <property type="match status" value="5"/>
</dbReference>
<protein>
    <recommendedName>
        <fullName evidence="4">TNFR-Cys domain-containing protein</fullName>
    </recommendedName>
</protein>
<reference evidence="5" key="1">
    <citation type="submission" date="2021-09" db="EMBL/GenBank/DDBJ databases">
        <authorList>
            <consortium name="AG Swart"/>
            <person name="Singh M."/>
            <person name="Singh A."/>
            <person name="Seah K."/>
            <person name="Emmerich C."/>
        </authorList>
    </citation>
    <scope>NUCLEOTIDE SEQUENCE</scope>
    <source>
        <strain evidence="5">ATCC30299</strain>
    </source>
</reference>
<dbReference type="EMBL" id="CAJZBQ010000040">
    <property type="protein sequence ID" value="CAG9326438.1"/>
    <property type="molecule type" value="Genomic_DNA"/>
</dbReference>
<dbReference type="Gene3D" id="2.10.220.10">
    <property type="entry name" value="Hormone Receptor, Insulin-like Growth Factor Receptor 1, Chain A, domain 2"/>
    <property type="match status" value="3"/>
</dbReference>
<keyword evidence="2" id="KW-0812">Transmembrane</keyword>
<dbReference type="InterPro" id="IPR001368">
    <property type="entry name" value="TNFR/NGFR_Cys_rich_reg"/>
</dbReference>
<dbReference type="InterPro" id="IPR009030">
    <property type="entry name" value="Growth_fac_rcpt_cys_sf"/>
</dbReference>
<evidence type="ECO:0000313" key="6">
    <source>
        <dbReference type="Proteomes" id="UP001162131"/>
    </source>
</evidence>
<comment type="caution">
    <text evidence="5">The sequence shown here is derived from an EMBL/GenBank/DDBJ whole genome shotgun (WGS) entry which is preliminary data.</text>
</comment>
<dbReference type="InterPro" id="IPR013320">
    <property type="entry name" value="ConA-like_dom_sf"/>
</dbReference>
<dbReference type="SMART" id="SM00181">
    <property type="entry name" value="EGF"/>
    <property type="match status" value="6"/>
</dbReference>
<dbReference type="Gene3D" id="2.60.120.200">
    <property type="match status" value="2"/>
</dbReference>
<dbReference type="CDD" id="cd00064">
    <property type="entry name" value="FU"/>
    <property type="match status" value="2"/>
</dbReference>
<dbReference type="InterPro" id="IPR000742">
    <property type="entry name" value="EGF"/>
</dbReference>
<evidence type="ECO:0000256" key="1">
    <source>
        <dbReference type="ARBA" id="ARBA00023157"/>
    </source>
</evidence>
<accession>A0AAU9JL54</accession>
<dbReference type="SUPFAM" id="SSF49899">
    <property type="entry name" value="Concanavalin A-like lectins/glucanases"/>
    <property type="match status" value="4"/>
</dbReference>
<sequence>MNLRIVFIPCIISFAFSQCCLECNGCTNPCSSCNTGFYLIGSLLCVDACPSNSNAIMLPGSVFGCTAPSGILFSIDFSSQQDLTAHNIGEFMTPSSIAFNSLTKVTPLPTLDRGFYFEGSSGLIDTYNWIPSYLFSLNVWILPISPGVILSVGIGGTEYIRCETVGSSYKITSLFKSQISSPYTESLQISGLLIQWQAVTLQIEQTDYRTINLNIIIGGSSNTKTISNLEANYPNLAYKWIIGKSSFGNSFQGFLYSLVVRSEILGTSITKNLPNCLNNYYWDGQSCNHCSGSCGVWPWCVRGTDCSYCASPNCSICSGYLSSMCTSCANNESPPSCCDASCATCSGLGYYSCSSCYSGTFLLRGICIPSCPSEYTEDSTLNQCVVISNLILSVSLNDQIVLDEINGIDIGSNNTNKYPEFDINDPIPAYLRGYYFSSNSLMYSEGKYLSPWFSLNFWLYLMTSGSLFSKFSTTDLAKISFVSGSASVKLTLSDSSIISFTGSTSLLSSWHYLSVTGTVISGETVLSLYIDNSLDTLKSSISLAYLYDIGEMTIGGTSSSFEGYLWSFELYNDETKWSASWNTAGCGSGCSVCPIGLSCPTCQFSEYLDSTSSCSNCLASCTEGCRNSDICDLCKSYACAECTSFSGSCLSCIDNASLDGSGGCKCNWSFYWKSSISDCFLCDMKCKTCLETGLFECSICRSGKFRIDLVCINECPYGFDSNCNQVTTPVVDQKFDISFNSSYGIFTVNLDANRLAFFDALDPSDPVPPSQRGVFLSELMYLESSNLYLSHSCSMGFWTNIMVDGDLIHYAGAESAFTVTQSSPPSYSLQYYLVDRNISNGEYQVSTTVNSGWNYISFTFQYLNSGTQVTIFLNGNAMGAQYTSDRIFRPRSSAKMQLGYSSIWMVGYFYSIQIWNVAIFDFSHYINDDSCGTGNGVNCLYPYDKVFYNDTTNCGLCTNDVNLGCSRGIKCNQCYSNLCASCTGYGPNLCTACCAHASGFPGDCFCDDGYRPIHVYECKLCPTGCTVCGSDLFSSCSECFPNFYLLFGVCNANCPTGYIINTVNNTCDISSILAFSIDFQDFILLDTIGSLNIGNDPTNKYPNYDANDPWPADNRGYYFLGSSVAYTSFMFGPTFTITMWIKPLQTGVVLQKWTSSSKVLVYIDSGGAATLTITFGSGSLSASSVSSLFNNWCYFSATSFFNSTDATTDLNIYLNGLLKQTKSSGANWIGDLPSGFLYIGADYTKSNGFVGFLTRVNIYNDDAHSDSDFVTACNGTCAACPVSLNCFSDCALNKYPDTCGSCAGSCNKGCVRDLTCRLCKQRECLECESFSGNCTSCIPNASLDSGSCFCDQNAFYDSLSQKCLICDYLCDICLTDAFFECSSCTAGTTQINNTCLHDCPYGFELPGCIPTNNIIIDELFYGTFQGSYGILTTGIDPLKYYFWNNSESVDPIPAVNRGLYFTNGMYLETNTSIYLFHSFSLGIWIYSVTYGDVLYKQDRLVLKSNGQLQIVLEDPSQTANTMTTSALSMSGWNYLSISINYTSSSTSVTVYLNNIVKSSIIYTAYLFRDAVYHTMIIGKSTSLLFSGFIYEFTLWNYAVADFSAKTNNLCGINKGSSCLWSCNFNQYHDSLSGCNSCNSCTEGCRNSENCNVCYDSLCEICSDFNEGSCVKCISNSNLISGGCFCDPSCYWDTIDQTCSICYYKCSSCTSNKEYDCTSCKTGYVLLEGVCTTFCPLGYANSAGICTLYNDFIFNLNFNTLSGIIHDAQSYIPVMTGNSSDFYPNYDIDDPIAAYLRGFYFNGVSSVMHLPIHKNYSSPKLTLSPSFTISLWVNPENSNSCLFYKSRSTIVNSQMVYVSLVNYYPSLLLNLKGSLISHKCENIISASEWNHISFTIDFDSSRSTVITCFINTISSTNPAISTSNYYLDDINSVSVKIGAFQQAADTYINYFKGFLFKLSIYNSVKPISRLALDSALCNENCNSCPVTKTCIPNCKISEYWIGPSYSNCSNCSSNCTFGCKDSSQSCSLCYNKICQLCLDYTENGCSKCKPNASNETSCDCDSPYSWNPYYDSCEVISDGQYWGDDGLAHSCTQKCQKCTNETACVKCLNNTEIINGECVCLHGYNGTNTCELLTFQASLKVDVDNSLYLTFTEELKFQLSYGDFIINVEGKTNCKWYFEIQGPSKYFISIDFSSSVSAGTKVILTFTNSSNIFSIYDAVLENISLEGSLYKYEYTSPYIETIAQQATAGSQIAVATSLISSFVTPNPSSLWSMTNVIEVLSFITLSGIPLSASVYTFLNNLNSFNIMPNIFEKYVDSSNGEKPYKQAYDYGYETNLFLLNCGSILTSLCIIVICFPIVAFLSKCTYRWIGKKFTEQLREYKFSVFIRFWLESYIEIGAAALIGLLNFPVNNGTEIFNIIICLLFEILIAITPIAMHYFLLKNRKKIMSKNKKLLKKWDSLFYEFNIDKNVMSSQYYLLFIWRRLIYIMSLILLRNYPGAQAVIIVALSAIFTLYIVIYKPHKDSVLRISNIYSEATVLLVVIQISLFVFDLSSGLQSFLDESIIICVGSIVISQMITSIVIFSRTIYTVLKPKIDDLLKKRSLSKKRIVPKNDTENSLDVEDIN</sequence>
<feature type="chain" id="PRO_5043437504" description="TNFR-Cys domain-containing protein" evidence="3">
    <location>
        <begin position="18"/>
        <end position="2623"/>
    </location>
</feature>
<proteinExistence type="predicted"/>
<keyword evidence="1" id="KW-1015">Disulfide bond</keyword>
<feature type="transmembrane region" description="Helical" evidence="2">
    <location>
        <begin position="2498"/>
        <end position="2517"/>
    </location>
</feature>
<dbReference type="Proteomes" id="UP001162131">
    <property type="component" value="Unassembled WGS sequence"/>
</dbReference>
<keyword evidence="2" id="KW-1133">Transmembrane helix</keyword>
<feature type="transmembrane region" description="Helical" evidence="2">
    <location>
        <begin position="2529"/>
        <end position="2548"/>
    </location>
</feature>
<dbReference type="InterPro" id="IPR006212">
    <property type="entry name" value="Furin_repeat"/>
</dbReference>
<feature type="transmembrane region" description="Helical" evidence="2">
    <location>
        <begin position="2560"/>
        <end position="2582"/>
    </location>
</feature>
<keyword evidence="3" id="KW-0732">Signal</keyword>
<dbReference type="SMART" id="SM00261">
    <property type="entry name" value="FU"/>
    <property type="match status" value="8"/>
</dbReference>
<organism evidence="5 6">
    <name type="scientific">Blepharisma stoltei</name>
    <dbReference type="NCBI Taxonomy" id="1481888"/>
    <lineage>
        <taxon>Eukaryota</taxon>
        <taxon>Sar</taxon>
        <taxon>Alveolata</taxon>
        <taxon>Ciliophora</taxon>
        <taxon>Postciliodesmatophora</taxon>
        <taxon>Heterotrichea</taxon>
        <taxon>Heterotrichida</taxon>
        <taxon>Blepharismidae</taxon>
        <taxon>Blepharisma</taxon>
    </lineage>
</organism>
<keyword evidence="2" id="KW-0472">Membrane</keyword>
<evidence type="ECO:0000313" key="5">
    <source>
        <dbReference type="EMBL" id="CAG9326438.1"/>
    </source>
</evidence>
<feature type="transmembrane region" description="Helical" evidence="2">
    <location>
        <begin position="2414"/>
        <end position="2439"/>
    </location>
</feature>
<feature type="transmembrane region" description="Helical" evidence="2">
    <location>
        <begin position="2336"/>
        <end position="2360"/>
    </location>
</feature>
<evidence type="ECO:0000259" key="4">
    <source>
        <dbReference type="PROSITE" id="PS00652"/>
    </source>
</evidence>
<gene>
    <name evidence="5" type="ORF">BSTOLATCC_MIC40865</name>
</gene>